<accession>A0A1I7TXU8</accession>
<dbReference type="InterPro" id="IPR002401">
    <property type="entry name" value="Cyt_P450_E_grp-I"/>
</dbReference>
<dbReference type="InterPro" id="IPR036396">
    <property type="entry name" value="Cyt_P450_sf"/>
</dbReference>
<keyword evidence="3 7" id="KW-0479">Metal-binding</keyword>
<keyword evidence="6 8" id="KW-0503">Monooxygenase</keyword>
<dbReference type="GO" id="GO:0020037">
    <property type="term" value="F:heme binding"/>
    <property type="evidence" value="ECO:0007669"/>
    <property type="project" value="InterPro"/>
</dbReference>
<keyword evidence="5 7" id="KW-0408">Iron</keyword>
<keyword evidence="9" id="KW-0732">Signal</keyword>
<evidence type="ECO:0000256" key="1">
    <source>
        <dbReference type="ARBA" id="ARBA00001971"/>
    </source>
</evidence>
<feature type="binding site" description="axial binding residue" evidence="7">
    <location>
        <position position="441"/>
    </location>
    <ligand>
        <name>heme</name>
        <dbReference type="ChEBI" id="CHEBI:30413"/>
    </ligand>
    <ligandPart>
        <name>Fe</name>
        <dbReference type="ChEBI" id="CHEBI:18248"/>
    </ligandPart>
</feature>
<dbReference type="eggNOG" id="KOG0156">
    <property type="taxonomic scope" value="Eukaryota"/>
</dbReference>
<dbReference type="PRINTS" id="PR00463">
    <property type="entry name" value="EP450I"/>
</dbReference>
<evidence type="ECO:0000313" key="10">
    <source>
        <dbReference type="Proteomes" id="UP000095282"/>
    </source>
</evidence>
<dbReference type="InterPro" id="IPR050182">
    <property type="entry name" value="Cytochrome_P450_fam2"/>
</dbReference>
<evidence type="ECO:0000256" key="3">
    <source>
        <dbReference type="ARBA" id="ARBA00022723"/>
    </source>
</evidence>
<dbReference type="STRING" id="1561998.A0A1I7TXU8"/>
<dbReference type="Gene3D" id="1.10.630.10">
    <property type="entry name" value="Cytochrome P450"/>
    <property type="match status" value="1"/>
</dbReference>
<dbReference type="PANTHER" id="PTHR24300:SF81">
    <property type="entry name" value="CYTOCHROME P450 FAMILY"/>
    <property type="match status" value="1"/>
</dbReference>
<name>A0A1I7TXU8_9PELO</name>
<evidence type="ECO:0000256" key="5">
    <source>
        <dbReference type="ARBA" id="ARBA00023004"/>
    </source>
</evidence>
<keyword evidence="10" id="KW-1185">Reference proteome</keyword>
<dbReference type="Proteomes" id="UP000095282">
    <property type="component" value="Unplaced"/>
</dbReference>
<dbReference type="AlphaFoldDB" id="A0A1I7TXU8"/>
<dbReference type="GO" id="GO:0006082">
    <property type="term" value="P:organic acid metabolic process"/>
    <property type="evidence" value="ECO:0007669"/>
    <property type="project" value="TreeGrafter"/>
</dbReference>
<evidence type="ECO:0000256" key="2">
    <source>
        <dbReference type="ARBA" id="ARBA00010617"/>
    </source>
</evidence>
<evidence type="ECO:0000256" key="8">
    <source>
        <dbReference type="RuleBase" id="RU000461"/>
    </source>
</evidence>
<dbReference type="GO" id="GO:0016712">
    <property type="term" value="F:oxidoreductase activity, acting on paired donors, with incorporation or reduction of molecular oxygen, reduced flavin or flavoprotein as one donor, and incorporation of one atom of oxygen"/>
    <property type="evidence" value="ECO:0007669"/>
    <property type="project" value="TreeGrafter"/>
</dbReference>
<keyword evidence="7 8" id="KW-0349">Heme</keyword>
<dbReference type="PROSITE" id="PS00086">
    <property type="entry name" value="CYTOCHROME_P450"/>
    <property type="match status" value="1"/>
</dbReference>
<dbReference type="PRINTS" id="PR00385">
    <property type="entry name" value="P450"/>
</dbReference>
<evidence type="ECO:0000256" key="9">
    <source>
        <dbReference type="SAM" id="SignalP"/>
    </source>
</evidence>
<dbReference type="InterPro" id="IPR001128">
    <property type="entry name" value="Cyt_P450"/>
</dbReference>
<keyword evidence="4 8" id="KW-0560">Oxidoreductase</keyword>
<feature type="signal peptide" evidence="9">
    <location>
        <begin position="1"/>
        <end position="22"/>
    </location>
</feature>
<organism evidence="10 11">
    <name type="scientific">Caenorhabditis tropicalis</name>
    <dbReference type="NCBI Taxonomy" id="1561998"/>
    <lineage>
        <taxon>Eukaryota</taxon>
        <taxon>Metazoa</taxon>
        <taxon>Ecdysozoa</taxon>
        <taxon>Nematoda</taxon>
        <taxon>Chromadorea</taxon>
        <taxon>Rhabditida</taxon>
        <taxon>Rhabditina</taxon>
        <taxon>Rhabditomorpha</taxon>
        <taxon>Rhabditoidea</taxon>
        <taxon>Rhabditidae</taxon>
        <taxon>Peloderinae</taxon>
        <taxon>Caenorhabditis</taxon>
    </lineage>
</organism>
<dbReference type="InterPro" id="IPR017972">
    <property type="entry name" value="Cyt_P450_CS"/>
</dbReference>
<evidence type="ECO:0000256" key="4">
    <source>
        <dbReference type="ARBA" id="ARBA00023002"/>
    </source>
</evidence>
<reference evidence="11" key="1">
    <citation type="submission" date="2016-11" db="UniProtKB">
        <authorList>
            <consortium name="WormBaseParasite"/>
        </authorList>
    </citation>
    <scope>IDENTIFICATION</scope>
</reference>
<protein>
    <submittedName>
        <fullName evidence="11">CYtochrome P450 family</fullName>
    </submittedName>
</protein>
<feature type="chain" id="PRO_5009308221" evidence="9">
    <location>
        <begin position="23"/>
        <end position="470"/>
    </location>
</feature>
<comment type="cofactor">
    <cofactor evidence="1 7">
        <name>heme</name>
        <dbReference type="ChEBI" id="CHEBI:30413"/>
    </cofactor>
</comment>
<evidence type="ECO:0000313" key="11">
    <source>
        <dbReference type="WBParaSite" id="Csp11.Scaffold629.g12881.t1"/>
    </source>
</evidence>
<evidence type="ECO:0000256" key="6">
    <source>
        <dbReference type="ARBA" id="ARBA00023033"/>
    </source>
</evidence>
<dbReference type="SUPFAM" id="SSF48264">
    <property type="entry name" value="Cytochrome P450"/>
    <property type="match status" value="1"/>
</dbReference>
<dbReference type="PANTHER" id="PTHR24300">
    <property type="entry name" value="CYTOCHROME P450 508A4-RELATED"/>
    <property type="match status" value="1"/>
</dbReference>
<comment type="similarity">
    <text evidence="2 8">Belongs to the cytochrome P450 family.</text>
</comment>
<dbReference type="GO" id="GO:0005506">
    <property type="term" value="F:iron ion binding"/>
    <property type="evidence" value="ECO:0007669"/>
    <property type="project" value="InterPro"/>
</dbReference>
<dbReference type="Pfam" id="PF00067">
    <property type="entry name" value="p450"/>
    <property type="match status" value="1"/>
</dbReference>
<dbReference type="GO" id="GO:0006805">
    <property type="term" value="P:xenobiotic metabolic process"/>
    <property type="evidence" value="ECO:0007669"/>
    <property type="project" value="TreeGrafter"/>
</dbReference>
<evidence type="ECO:0000256" key="7">
    <source>
        <dbReference type="PIRSR" id="PIRSR602401-1"/>
    </source>
</evidence>
<sequence length="470" mass="53829">MISILFLTTFLTFLVVRQYRKARKLPPGPISLPLIGNIHQLVYHVWKNKGVVKALTHFRQTYGDVFTLWLGPIPHVSICDYEISLEVFVKNGNKYKDRFLPPIFLHASENLGLVTSNGDVWAEMRKFALLSFRKIGVGNNLIEEKLLEELNARCAEIDSDSVNGKSVVHTSDFFDLTVGSVINLILVGKRFDDHNKEEFRGLKYILDSTADLFTVFDLTVPVWVLKRFFPQRYARIMKLQTEIYDFVSREAAKRYEMVQSGEYNLNSEDPQDFVEAYLVKIEEEKNNNMYTMKCLKHVIGDLWLAGQDTTATTLVSGFNQLVNNPEVIKKCREEILRLTENGTRSLKLKDRAESHYLNATIAEIQRHASILNVNFWRINHEPTVVKGYPVDSGSVITAQLGALHVNDDIFKNPDEFYPERFLENEKLINQVIPFGIGKRSCVGEYIARPVLFLASGSNIEANQKKVSDVW</sequence>
<dbReference type="GO" id="GO:0005737">
    <property type="term" value="C:cytoplasm"/>
    <property type="evidence" value="ECO:0007669"/>
    <property type="project" value="TreeGrafter"/>
</dbReference>
<dbReference type="WBParaSite" id="Csp11.Scaffold629.g12881.t1">
    <property type="protein sequence ID" value="Csp11.Scaffold629.g12881.t1"/>
    <property type="gene ID" value="Csp11.Scaffold629.g12881"/>
</dbReference>
<dbReference type="FunFam" id="1.10.630.10:FF:000036">
    <property type="entry name" value="CYtochrome P450 family"/>
    <property type="match status" value="1"/>
</dbReference>
<dbReference type="CDD" id="cd20617">
    <property type="entry name" value="CYP1_2-like"/>
    <property type="match status" value="1"/>
</dbReference>
<proteinExistence type="inferred from homology"/>